<proteinExistence type="predicted"/>
<evidence type="ECO:0000313" key="2">
    <source>
        <dbReference type="RefSeq" id="XP_033464759.1"/>
    </source>
</evidence>
<dbReference type="RefSeq" id="XP_033464759.1">
    <property type="nucleotide sequence ID" value="XM_033600212.1"/>
</dbReference>
<sequence>AEITRRLVVATLADDDNSWIESELSDLLEPEGPLSTALYVVDDANAELHPPENKGHEAIVYLTYLIDHYERLPDVSIFMHGHGGAWHNNDLLNLSSSLMVRHLNLDKVVREGYMNLRCHWQPGCPAWLHPNEAEYDGNKQEQLLFAPAWRDLFPATPVPDVLAQPCCSQFAVSRDRILANARGRYVAMRDWLLGTALPDADSGRVFEYCWQFLFHNSTTFCPDMRTCYCDGYGVCFETRKDWDDY</sequence>
<dbReference type="Proteomes" id="UP000504637">
    <property type="component" value="Unplaced"/>
</dbReference>
<name>A0A6J3MIJ3_9PEZI</name>
<keyword evidence="1" id="KW-1185">Reference proteome</keyword>
<dbReference type="InterPro" id="IPR021838">
    <property type="entry name" value="DUF3431"/>
</dbReference>
<feature type="non-terminal residue" evidence="2">
    <location>
        <position position="1"/>
    </location>
</feature>
<dbReference type="PANTHER" id="PTHR37490:SF3">
    <property type="entry name" value="DUF3431 DOMAIN CONTAINING PROTEIN"/>
    <property type="match status" value="1"/>
</dbReference>
<gene>
    <name evidence="2" type="ORF">K489DRAFT_292197</name>
</gene>
<evidence type="ECO:0000313" key="1">
    <source>
        <dbReference type="Proteomes" id="UP000504637"/>
    </source>
</evidence>
<dbReference type="AlphaFoldDB" id="A0A6J3MIJ3"/>
<protein>
    <submittedName>
        <fullName evidence="2">Uncharacterized protein</fullName>
    </submittedName>
</protein>
<reference evidence="2" key="1">
    <citation type="submission" date="2020-01" db="EMBL/GenBank/DDBJ databases">
        <authorList>
            <consortium name="DOE Joint Genome Institute"/>
            <person name="Haridas S."/>
            <person name="Albert R."/>
            <person name="Binder M."/>
            <person name="Bloem J."/>
            <person name="Labutti K."/>
            <person name="Salamov A."/>
            <person name="Andreopoulos B."/>
            <person name="Baker S.E."/>
            <person name="Barry K."/>
            <person name="Bills G."/>
            <person name="Bluhm B.H."/>
            <person name="Cannon C."/>
            <person name="Castanera R."/>
            <person name="Culley D.E."/>
            <person name="Daum C."/>
            <person name="Ezra D."/>
            <person name="Gonzalez J.B."/>
            <person name="Henrissat B."/>
            <person name="Kuo A."/>
            <person name="Liang C."/>
            <person name="Lipzen A."/>
            <person name="Lutzoni F."/>
            <person name="Magnuson J."/>
            <person name="Mondo S."/>
            <person name="Nolan M."/>
            <person name="Ohm R."/>
            <person name="Pangilinan J."/>
            <person name="Park H.-J."/>
            <person name="Ramirez L."/>
            <person name="Alfaro M."/>
            <person name="Sun H."/>
            <person name="Tritt A."/>
            <person name="Yoshinaga Y."/>
            <person name="Zwiers L.-H."/>
            <person name="Turgeon B.G."/>
            <person name="Goodwin S.B."/>
            <person name="Spatafora J.W."/>
            <person name="Crous P.W."/>
            <person name="Grigoriev I.V."/>
        </authorList>
    </citation>
    <scope>NUCLEOTIDE SEQUENCE</scope>
    <source>
        <strain evidence="2">CBS 342.82</strain>
    </source>
</reference>
<dbReference type="PANTHER" id="PTHR37490">
    <property type="entry name" value="EXPRESSED PROTEIN"/>
    <property type="match status" value="1"/>
</dbReference>
<reference evidence="2" key="2">
    <citation type="submission" date="2020-04" db="EMBL/GenBank/DDBJ databases">
        <authorList>
            <consortium name="NCBI Genome Project"/>
        </authorList>
    </citation>
    <scope>NUCLEOTIDE SEQUENCE</scope>
    <source>
        <strain evidence="2">CBS 342.82</strain>
    </source>
</reference>
<dbReference type="GeneID" id="54358012"/>
<dbReference type="OrthoDB" id="426718at2759"/>
<accession>A0A6J3MIJ3</accession>
<dbReference type="Pfam" id="PF11913">
    <property type="entry name" value="DUF3431"/>
    <property type="match status" value="1"/>
</dbReference>
<feature type="non-terminal residue" evidence="2">
    <location>
        <position position="245"/>
    </location>
</feature>
<organism evidence="2">
    <name type="scientific">Dissoconium aciculare CBS 342.82</name>
    <dbReference type="NCBI Taxonomy" id="1314786"/>
    <lineage>
        <taxon>Eukaryota</taxon>
        <taxon>Fungi</taxon>
        <taxon>Dikarya</taxon>
        <taxon>Ascomycota</taxon>
        <taxon>Pezizomycotina</taxon>
        <taxon>Dothideomycetes</taxon>
        <taxon>Dothideomycetidae</taxon>
        <taxon>Mycosphaerellales</taxon>
        <taxon>Dissoconiaceae</taxon>
        <taxon>Dissoconium</taxon>
    </lineage>
</organism>
<reference evidence="2" key="3">
    <citation type="submission" date="2025-08" db="UniProtKB">
        <authorList>
            <consortium name="RefSeq"/>
        </authorList>
    </citation>
    <scope>IDENTIFICATION</scope>
    <source>
        <strain evidence="2">CBS 342.82</strain>
    </source>
</reference>